<organism evidence="1">
    <name type="scientific">Tanacetum cinerariifolium</name>
    <name type="common">Dalmatian daisy</name>
    <name type="synonym">Chrysanthemum cinerariifolium</name>
    <dbReference type="NCBI Taxonomy" id="118510"/>
    <lineage>
        <taxon>Eukaryota</taxon>
        <taxon>Viridiplantae</taxon>
        <taxon>Streptophyta</taxon>
        <taxon>Embryophyta</taxon>
        <taxon>Tracheophyta</taxon>
        <taxon>Spermatophyta</taxon>
        <taxon>Magnoliopsida</taxon>
        <taxon>eudicotyledons</taxon>
        <taxon>Gunneridae</taxon>
        <taxon>Pentapetalae</taxon>
        <taxon>asterids</taxon>
        <taxon>campanulids</taxon>
        <taxon>Asterales</taxon>
        <taxon>Asteraceae</taxon>
        <taxon>Asteroideae</taxon>
        <taxon>Anthemideae</taxon>
        <taxon>Anthemidinae</taxon>
        <taxon>Tanacetum</taxon>
    </lineage>
</organism>
<protein>
    <submittedName>
        <fullName evidence="1">Homeodomain-like protein</fullName>
    </submittedName>
</protein>
<name>A0A6L2JKD9_TANCI</name>
<accession>A0A6L2JKD9</accession>
<sequence>MFDEWMERFRENAYKNLKRRDSVIKSLEENVSRLAKAVRIHSNLNRDKTSDLKSSTIISPFFVNSNLPHDKNSTRQELLKKIGTRGGLPLEAPAKELGTFAERVKRHIKEEQENGERLLQSLEKEPVNTPLVNTIRQTSDYTKCLQELVSGKIKIEEASMEDPCLLLLSLGLTFLEGKYLGSQEGKKIEEPEGLEEFLKNDGINGDLGDFLEEYDVLPKIDWDTLEGIPDSDDEIRIGLEDLGEGDEIFWDTQDLVIVPEIIPPLRPYFLRVRNRIHHQNPYHLYIAYKIGFVNFNPYIDLISPINVTSRAYYNKVISHELAYVGNNFVRMAKNLHVFVRCHTFWIDFIVLEDISEFVEKGSTEVLFGKPFKD</sequence>
<gene>
    <name evidence="1" type="ORF">Tci_009120</name>
</gene>
<keyword evidence="1" id="KW-0238">DNA-binding</keyword>
<keyword evidence="1" id="KW-0371">Homeobox</keyword>
<reference evidence="1" key="1">
    <citation type="journal article" date="2019" name="Sci. Rep.">
        <title>Draft genome of Tanacetum cinerariifolium, the natural source of mosquito coil.</title>
        <authorList>
            <person name="Yamashiro T."/>
            <person name="Shiraishi A."/>
            <person name="Satake H."/>
            <person name="Nakayama K."/>
        </authorList>
    </citation>
    <scope>NUCLEOTIDE SEQUENCE</scope>
</reference>
<comment type="caution">
    <text evidence="1">The sequence shown here is derived from an EMBL/GenBank/DDBJ whole genome shotgun (WGS) entry which is preliminary data.</text>
</comment>
<evidence type="ECO:0000313" key="1">
    <source>
        <dbReference type="EMBL" id="GEU37142.1"/>
    </source>
</evidence>
<dbReference type="EMBL" id="BKCJ010000892">
    <property type="protein sequence ID" value="GEU37142.1"/>
    <property type="molecule type" value="Genomic_DNA"/>
</dbReference>
<dbReference type="AlphaFoldDB" id="A0A6L2JKD9"/>
<proteinExistence type="predicted"/>
<dbReference type="GO" id="GO:0003677">
    <property type="term" value="F:DNA binding"/>
    <property type="evidence" value="ECO:0007669"/>
    <property type="project" value="UniProtKB-KW"/>
</dbReference>